<dbReference type="InterPro" id="IPR017850">
    <property type="entry name" value="Alkaline_phosphatase_core_sf"/>
</dbReference>
<keyword evidence="1" id="KW-0413">Isomerase</keyword>
<name>A0A1J5Q6X6_9ZZZZ</name>
<dbReference type="GO" id="GO:0016787">
    <property type="term" value="F:hydrolase activity"/>
    <property type="evidence" value="ECO:0007669"/>
    <property type="project" value="UniProtKB-ARBA"/>
</dbReference>
<sequence length="350" mass="37378">MPGGPAARAMLGLPRASRVCVVLVDGLGRINLAERSGHAPFLREMLAGSRRLTAGYPSTTSASIATFGTGTCPGRTGLVGYTVRNPATGGLANMVSWEGAEPPRDWQVEPTVFEQIVADGHRAISVGPARFAGSGMTDAALRGATYRAAETLSDRVDATVAELARPGVAYLYWGEVDKVGHHEGWGSWQWGHALEEIDRELARLARLLPRDSLLVITADHGMVDVDPRRRWDVAEERGLREGVSLVAGEPRALHLHLEPGHTPAAVAARWRDVLGGSAVVAVGQDAVDDGWFGPVADHVRPRLGDVVVAMTGRATVVDTRTQTPASLGLVGVHGSMTPHEMSVPFLWDRR</sequence>
<dbReference type="PANTHER" id="PTHR10151:SF120">
    <property type="entry name" value="BIS(5'-ADENOSYL)-TRIPHOSPHATASE"/>
    <property type="match status" value="1"/>
</dbReference>
<evidence type="ECO:0000313" key="1">
    <source>
        <dbReference type="EMBL" id="OIQ73219.1"/>
    </source>
</evidence>
<dbReference type="Gene3D" id="3.40.720.10">
    <property type="entry name" value="Alkaline Phosphatase, subunit A"/>
    <property type="match status" value="1"/>
</dbReference>
<reference evidence="1" key="1">
    <citation type="submission" date="2016-10" db="EMBL/GenBank/DDBJ databases">
        <title>Sequence of Gallionella enrichment culture.</title>
        <authorList>
            <person name="Poehlein A."/>
            <person name="Muehling M."/>
            <person name="Daniel R."/>
        </authorList>
    </citation>
    <scope>NUCLEOTIDE SEQUENCE</scope>
</reference>
<dbReference type="GO" id="GO:0008973">
    <property type="term" value="F:phosphopentomutase activity"/>
    <property type="evidence" value="ECO:0007669"/>
    <property type="project" value="UniProtKB-EC"/>
</dbReference>
<comment type="caution">
    <text evidence="1">The sequence shown here is derived from an EMBL/GenBank/DDBJ whole genome shotgun (WGS) entry which is preliminary data.</text>
</comment>
<dbReference type="EMBL" id="MLJW01002954">
    <property type="protein sequence ID" value="OIQ73219.1"/>
    <property type="molecule type" value="Genomic_DNA"/>
</dbReference>
<dbReference type="InterPro" id="IPR002591">
    <property type="entry name" value="Phosphodiest/P_Trfase"/>
</dbReference>
<dbReference type="Pfam" id="PF01663">
    <property type="entry name" value="Phosphodiest"/>
    <property type="match status" value="1"/>
</dbReference>
<protein>
    <submittedName>
        <fullName evidence="1">Phosphopentomutase</fullName>
        <ecNumber evidence="1">5.4.2.7</ecNumber>
    </submittedName>
</protein>
<dbReference type="EC" id="5.4.2.7" evidence="1"/>
<proteinExistence type="predicted"/>
<dbReference type="AlphaFoldDB" id="A0A1J5Q6X6"/>
<organism evidence="1">
    <name type="scientific">mine drainage metagenome</name>
    <dbReference type="NCBI Taxonomy" id="410659"/>
    <lineage>
        <taxon>unclassified sequences</taxon>
        <taxon>metagenomes</taxon>
        <taxon>ecological metagenomes</taxon>
    </lineage>
</organism>
<accession>A0A1J5Q6X6</accession>
<dbReference type="SUPFAM" id="SSF53649">
    <property type="entry name" value="Alkaline phosphatase-like"/>
    <property type="match status" value="1"/>
</dbReference>
<gene>
    <name evidence="1" type="primary">deoB_2</name>
    <name evidence="1" type="ORF">GALL_451470</name>
</gene>
<dbReference type="PANTHER" id="PTHR10151">
    <property type="entry name" value="ECTONUCLEOTIDE PYROPHOSPHATASE/PHOSPHODIESTERASE"/>
    <property type="match status" value="1"/>
</dbReference>